<dbReference type="RefSeq" id="WP_345077708.1">
    <property type="nucleotide sequence ID" value="NZ_BAABFA010000004.1"/>
</dbReference>
<organism evidence="1 2">
    <name type="scientific">Nemorincola caseinilytica</name>
    <dbReference type="NCBI Taxonomy" id="2054315"/>
    <lineage>
        <taxon>Bacteria</taxon>
        <taxon>Pseudomonadati</taxon>
        <taxon>Bacteroidota</taxon>
        <taxon>Chitinophagia</taxon>
        <taxon>Chitinophagales</taxon>
        <taxon>Chitinophagaceae</taxon>
        <taxon>Nemorincola</taxon>
    </lineage>
</organism>
<protein>
    <recommendedName>
        <fullName evidence="3">Lipoprotein</fullName>
    </recommendedName>
</protein>
<dbReference type="PROSITE" id="PS51257">
    <property type="entry name" value="PROKAR_LIPOPROTEIN"/>
    <property type="match status" value="1"/>
</dbReference>
<keyword evidence="2" id="KW-1185">Reference proteome</keyword>
<dbReference type="EMBL" id="BAABFA010000004">
    <property type="protein sequence ID" value="GAA4460707.1"/>
    <property type="molecule type" value="Genomic_DNA"/>
</dbReference>
<evidence type="ECO:0008006" key="3">
    <source>
        <dbReference type="Google" id="ProtNLM"/>
    </source>
</evidence>
<dbReference type="Proteomes" id="UP001500067">
    <property type="component" value="Unassembled WGS sequence"/>
</dbReference>
<accession>A0ABP8N6J4</accession>
<reference evidence="2" key="1">
    <citation type="journal article" date="2019" name="Int. J. Syst. Evol. Microbiol.">
        <title>The Global Catalogue of Microorganisms (GCM) 10K type strain sequencing project: providing services to taxonomists for standard genome sequencing and annotation.</title>
        <authorList>
            <consortium name="The Broad Institute Genomics Platform"/>
            <consortium name="The Broad Institute Genome Sequencing Center for Infectious Disease"/>
            <person name="Wu L."/>
            <person name="Ma J."/>
        </authorList>
    </citation>
    <scope>NUCLEOTIDE SEQUENCE [LARGE SCALE GENOMIC DNA]</scope>
    <source>
        <strain evidence="2">JCM 32105</strain>
    </source>
</reference>
<comment type="caution">
    <text evidence="1">The sequence shown here is derived from an EMBL/GenBank/DDBJ whole genome shotgun (WGS) entry which is preliminary data.</text>
</comment>
<name>A0ABP8N6J4_9BACT</name>
<evidence type="ECO:0000313" key="2">
    <source>
        <dbReference type="Proteomes" id="UP001500067"/>
    </source>
</evidence>
<proteinExistence type="predicted"/>
<gene>
    <name evidence="1" type="ORF">GCM10023093_03840</name>
</gene>
<evidence type="ECO:0000313" key="1">
    <source>
        <dbReference type="EMBL" id="GAA4460707.1"/>
    </source>
</evidence>
<sequence>MKPRHLLSIAIPVLLAATGCQHEPFRPIGGKGGNATLMIYPQHHGNAVNLDSMMVFIKYDALDAPANGRYDDSATCTRTGSIVSCSFSGLWNGNYYLYARGYDHNVSQAVQGGIKYTVVVQQTINLMLPVSERH</sequence>